<keyword evidence="13" id="KW-1185">Reference proteome</keyword>
<dbReference type="PANTHER" id="PTHR32552">
    <property type="entry name" value="FERRICHROME IRON RECEPTOR-RELATED"/>
    <property type="match status" value="1"/>
</dbReference>
<dbReference type="GO" id="GO:0009279">
    <property type="term" value="C:cell outer membrane"/>
    <property type="evidence" value="ECO:0007669"/>
    <property type="project" value="UniProtKB-SubCell"/>
</dbReference>
<comment type="similarity">
    <text evidence="8 9">Belongs to the TonB-dependent receptor family.</text>
</comment>
<feature type="domain" description="TonB-dependent receptor-like beta-barrel" evidence="10">
    <location>
        <begin position="292"/>
        <end position="729"/>
    </location>
</feature>
<feature type="domain" description="TonB-dependent receptor plug" evidence="11">
    <location>
        <begin position="98"/>
        <end position="189"/>
    </location>
</feature>
<evidence type="ECO:0000256" key="6">
    <source>
        <dbReference type="ARBA" id="ARBA00023136"/>
    </source>
</evidence>
<keyword evidence="2 8" id="KW-0813">Transport</keyword>
<evidence type="ECO:0000256" key="8">
    <source>
        <dbReference type="PROSITE-ProRule" id="PRU01360"/>
    </source>
</evidence>
<keyword evidence="3 8" id="KW-1134">Transmembrane beta strand</keyword>
<dbReference type="Pfam" id="PF07715">
    <property type="entry name" value="Plug"/>
    <property type="match status" value="1"/>
</dbReference>
<dbReference type="PANTHER" id="PTHR32552:SF82">
    <property type="entry name" value="FCUA PROTEIN"/>
    <property type="match status" value="1"/>
</dbReference>
<protein>
    <submittedName>
        <fullName evidence="12">TonB-dependent siderophore receptor</fullName>
    </submittedName>
</protein>
<evidence type="ECO:0000259" key="10">
    <source>
        <dbReference type="Pfam" id="PF00593"/>
    </source>
</evidence>
<evidence type="ECO:0000259" key="11">
    <source>
        <dbReference type="Pfam" id="PF07715"/>
    </source>
</evidence>
<evidence type="ECO:0000256" key="4">
    <source>
        <dbReference type="ARBA" id="ARBA00022692"/>
    </source>
</evidence>
<dbReference type="GO" id="GO:0015344">
    <property type="term" value="F:siderophore uptake transmembrane transporter activity"/>
    <property type="evidence" value="ECO:0007669"/>
    <property type="project" value="TreeGrafter"/>
</dbReference>
<sequence length="760" mass="84493">MLLAGVARETRTARWQWLKNKFFMRCMSMMKNKKALVMSVLCAVASVGFVMSASAAEQTMHGNLDEVVVEGSADVLPGGLVRKTAKLGILGDKSVLDIPYSEMSMTEKAVALFDDPSQPLANILTANPSIRSSTSSPMYSDFSMRGINMNGNHMMLNGVPSLYSQFTTPPSHVIDRIDITSGPNAGVNGVSMSNNGTNSGATPAPGTINIVTKRATDTPITRYTQTYSGRGNTSEIIEVGRRFGKDNEWGLRVNAEYMDGKLSLPGAENNEKNIFINFDHRGEKSETNLFAGHYDRRINGAQRWFSLDKTYNNSVLPDAPDSKNNYDFDGTTKRMYGWIMALNHDQKMDDNWSWFANYGQSNRFGNKDNQSASIKFKNGGEFVKNVYSQMNEIAKNVYAQIGIKGKFETGEVKHNVSFAVDRSWAKYWSATASTDAGTGLSGNLNNWWFANDWNSIKKNSGAAKPSWEETNVGITVADTLEYGKASLLLAASKKHEHMEMYKNGAPNYTYTNDNILPTYGFTYKPVENLAMYVGHTESFSRGLKVLNTKDVYYTNENQIMEPVKSKQNEIGVKYQNAGVMTTLSYFDIDEANRYDIFNGGKSYTKVDDGKNRYKGVELTINGKLADKWTATGGFMYLDAQREQTNNGSKDGWFVNGVAKWSGVLGLEYKPDEDWGVVGRANWVDKAYIDSGSSSGKTEIPSYVTFDLGFNYKTKINTVPVKLSAMCYNVADKDYWMGRGSSTTFGLSMPRTFMLSAQFDI</sequence>
<keyword evidence="12" id="KW-0675">Receptor</keyword>
<dbReference type="InterPro" id="IPR012910">
    <property type="entry name" value="Plug_dom"/>
</dbReference>
<evidence type="ECO:0000256" key="3">
    <source>
        <dbReference type="ARBA" id="ARBA00022452"/>
    </source>
</evidence>
<keyword evidence="5 9" id="KW-0798">TonB box</keyword>
<dbReference type="SUPFAM" id="SSF56935">
    <property type="entry name" value="Porins"/>
    <property type="match status" value="1"/>
</dbReference>
<gene>
    <name evidence="12" type="ORF">HMPREF9443_00260</name>
</gene>
<dbReference type="InterPro" id="IPR037066">
    <property type="entry name" value="Plug_dom_sf"/>
</dbReference>
<evidence type="ECO:0000256" key="5">
    <source>
        <dbReference type="ARBA" id="ARBA00023077"/>
    </source>
</evidence>
<dbReference type="Pfam" id="PF00593">
    <property type="entry name" value="TonB_dep_Rec_b-barrel"/>
    <property type="match status" value="1"/>
</dbReference>
<dbReference type="EMBL" id="AEVN01000009">
    <property type="protein sequence ID" value="EFY05724.1"/>
    <property type="molecule type" value="Genomic_DNA"/>
</dbReference>
<evidence type="ECO:0000313" key="12">
    <source>
        <dbReference type="EMBL" id="EFY05724.1"/>
    </source>
</evidence>
<comment type="subcellular location">
    <subcellularLocation>
        <location evidence="1 8">Cell outer membrane</location>
        <topology evidence="1 8">Multi-pass membrane protein</topology>
    </subcellularLocation>
</comment>
<keyword evidence="6 8" id="KW-0472">Membrane</keyword>
<dbReference type="Gene3D" id="2.170.130.10">
    <property type="entry name" value="TonB-dependent receptor, plug domain"/>
    <property type="match status" value="1"/>
</dbReference>
<proteinExistence type="inferred from homology"/>
<dbReference type="HOGENOM" id="CLU_008287_22_0_9"/>
<evidence type="ECO:0000256" key="2">
    <source>
        <dbReference type="ARBA" id="ARBA00022448"/>
    </source>
</evidence>
<reference evidence="12 13" key="1">
    <citation type="submission" date="2011-01" db="EMBL/GenBank/DDBJ databases">
        <authorList>
            <person name="Weinstock G."/>
            <person name="Sodergren E."/>
            <person name="Clifton S."/>
            <person name="Fulton L."/>
            <person name="Fulton B."/>
            <person name="Courtney L."/>
            <person name="Fronick C."/>
            <person name="Harrison M."/>
            <person name="Strong C."/>
            <person name="Farmer C."/>
            <person name="Delahaunty K."/>
            <person name="Markovic C."/>
            <person name="Hall O."/>
            <person name="Minx P."/>
            <person name="Tomlinson C."/>
            <person name="Mitreva M."/>
            <person name="Hou S."/>
            <person name="Chen J."/>
            <person name="Wollam A."/>
            <person name="Pepin K.H."/>
            <person name="Johnson M."/>
            <person name="Bhonagiri V."/>
            <person name="Zhang X."/>
            <person name="Suruliraj S."/>
            <person name="Warren W."/>
            <person name="Chinwalla A."/>
            <person name="Mardis E.R."/>
            <person name="Wilson R.K."/>
        </authorList>
    </citation>
    <scope>NUCLEOTIDE SEQUENCE [LARGE SCALE GENOMIC DNA]</scope>
    <source>
        <strain evidence="12 13">YIT 12067</strain>
    </source>
</reference>
<dbReference type="InterPro" id="IPR036942">
    <property type="entry name" value="Beta-barrel_TonB_sf"/>
</dbReference>
<keyword evidence="7 8" id="KW-0998">Cell outer membrane</keyword>
<evidence type="ECO:0000256" key="9">
    <source>
        <dbReference type="RuleBase" id="RU003357"/>
    </source>
</evidence>
<evidence type="ECO:0000256" key="1">
    <source>
        <dbReference type="ARBA" id="ARBA00004571"/>
    </source>
</evidence>
<keyword evidence="4 8" id="KW-0812">Transmembrane</keyword>
<comment type="caution">
    <text evidence="12">The sequence shown here is derived from an EMBL/GenBank/DDBJ whole genome shotgun (WGS) entry which is preliminary data.</text>
</comment>
<evidence type="ECO:0000313" key="13">
    <source>
        <dbReference type="Proteomes" id="UP000004923"/>
    </source>
</evidence>
<organism evidence="12 13">
    <name type="scientific">Phascolarctobacterium succinatutens YIT 12067</name>
    <dbReference type="NCBI Taxonomy" id="626939"/>
    <lineage>
        <taxon>Bacteria</taxon>
        <taxon>Bacillati</taxon>
        <taxon>Bacillota</taxon>
        <taxon>Negativicutes</taxon>
        <taxon>Acidaminococcales</taxon>
        <taxon>Acidaminococcaceae</taxon>
        <taxon>Phascolarctobacterium</taxon>
    </lineage>
</organism>
<dbReference type="Proteomes" id="UP000004923">
    <property type="component" value="Unassembled WGS sequence"/>
</dbReference>
<dbReference type="CDD" id="cd01347">
    <property type="entry name" value="ligand_gated_channel"/>
    <property type="match status" value="1"/>
</dbReference>
<dbReference type="PROSITE" id="PS52016">
    <property type="entry name" value="TONB_DEPENDENT_REC_3"/>
    <property type="match status" value="1"/>
</dbReference>
<name>E8LBP7_9FIRM</name>
<dbReference type="InterPro" id="IPR000531">
    <property type="entry name" value="Beta-barrel_TonB"/>
</dbReference>
<accession>E8LBP7</accession>
<dbReference type="AlphaFoldDB" id="E8LBP7"/>
<dbReference type="Gene3D" id="2.40.170.20">
    <property type="entry name" value="TonB-dependent receptor, beta-barrel domain"/>
    <property type="match status" value="1"/>
</dbReference>
<evidence type="ECO:0000256" key="7">
    <source>
        <dbReference type="ARBA" id="ARBA00023237"/>
    </source>
</evidence>
<dbReference type="eggNOG" id="COG4774">
    <property type="taxonomic scope" value="Bacteria"/>
</dbReference>
<dbReference type="InterPro" id="IPR039426">
    <property type="entry name" value="TonB-dep_rcpt-like"/>
</dbReference>